<keyword evidence="2" id="KW-0378">Hydrolase</keyword>
<evidence type="ECO:0000256" key="1">
    <source>
        <dbReference type="ARBA" id="ARBA00008645"/>
    </source>
</evidence>
<feature type="transmembrane region" description="Helical" evidence="3">
    <location>
        <begin position="92"/>
        <end position="113"/>
    </location>
</feature>
<accession>A0A8J9UQ39</accession>
<dbReference type="GO" id="GO:0016787">
    <property type="term" value="F:hydrolase activity"/>
    <property type="evidence" value="ECO:0007669"/>
    <property type="project" value="UniProtKB-KW"/>
</dbReference>
<comment type="similarity">
    <text evidence="1">Belongs to the AB hydrolase superfamily.</text>
</comment>
<dbReference type="SUPFAM" id="SSF53474">
    <property type="entry name" value="alpha/beta-Hydrolases"/>
    <property type="match status" value="1"/>
</dbReference>
<reference evidence="5" key="1">
    <citation type="submission" date="2021-12" db="EMBL/GenBank/DDBJ databases">
        <authorList>
            <person name="Martin H S."/>
        </authorList>
    </citation>
    <scope>NUCLEOTIDE SEQUENCE</scope>
</reference>
<organism evidence="5 6">
    <name type="scientific">Brenthis ino</name>
    <name type="common">lesser marbled fritillary</name>
    <dbReference type="NCBI Taxonomy" id="405034"/>
    <lineage>
        <taxon>Eukaryota</taxon>
        <taxon>Metazoa</taxon>
        <taxon>Ecdysozoa</taxon>
        <taxon>Arthropoda</taxon>
        <taxon>Hexapoda</taxon>
        <taxon>Insecta</taxon>
        <taxon>Pterygota</taxon>
        <taxon>Neoptera</taxon>
        <taxon>Endopterygota</taxon>
        <taxon>Lepidoptera</taxon>
        <taxon>Glossata</taxon>
        <taxon>Ditrysia</taxon>
        <taxon>Papilionoidea</taxon>
        <taxon>Nymphalidae</taxon>
        <taxon>Heliconiinae</taxon>
        <taxon>Argynnini</taxon>
        <taxon>Brenthis</taxon>
    </lineage>
</organism>
<keyword evidence="3" id="KW-0472">Membrane</keyword>
<feature type="non-terminal residue" evidence="5">
    <location>
        <position position="203"/>
    </location>
</feature>
<keyword evidence="6" id="KW-1185">Reference proteome</keyword>
<name>A0A8J9UQ39_9NEOP</name>
<evidence type="ECO:0000256" key="2">
    <source>
        <dbReference type="ARBA" id="ARBA00022801"/>
    </source>
</evidence>
<evidence type="ECO:0000259" key="4">
    <source>
        <dbReference type="Pfam" id="PF00561"/>
    </source>
</evidence>
<evidence type="ECO:0000313" key="6">
    <source>
        <dbReference type="Proteomes" id="UP000838878"/>
    </source>
</evidence>
<dbReference type="OrthoDB" id="6431331at2759"/>
<keyword evidence="3" id="KW-0812">Transmembrane</keyword>
<keyword evidence="3" id="KW-1133">Transmembrane helix</keyword>
<dbReference type="Gene3D" id="3.40.50.1820">
    <property type="entry name" value="alpha/beta hydrolase"/>
    <property type="match status" value="1"/>
</dbReference>
<dbReference type="GO" id="GO:0016020">
    <property type="term" value="C:membrane"/>
    <property type="evidence" value="ECO:0007669"/>
    <property type="project" value="TreeGrafter"/>
</dbReference>
<dbReference type="InterPro" id="IPR029058">
    <property type="entry name" value="AB_hydrolase_fold"/>
</dbReference>
<feature type="domain" description="AB hydrolase-1" evidence="4">
    <location>
        <begin position="27"/>
        <end position="152"/>
    </location>
</feature>
<dbReference type="PANTHER" id="PTHR43798">
    <property type="entry name" value="MONOACYLGLYCEROL LIPASE"/>
    <property type="match status" value="1"/>
</dbReference>
<evidence type="ECO:0000313" key="5">
    <source>
        <dbReference type="EMBL" id="CAH0724158.1"/>
    </source>
</evidence>
<sequence>MESHEFYVEAPWGKIACISWGHCMNSPVLMVHGHMDSAATFIPIIKHLTDTYYYVAIDFPGQGKSDVFPVGPLINHACLVEAMKRVIEHLKWPTFVLMSHSLGFIIGVFYNSINPYRIYKMINLDPLLPLSKYTFHESNPAAWYQNIYGSYYDNYSRWTSERNKKYTYDKALNLLVRSRNFTKEQSAVVLSRSLVLLDDGMYR</sequence>
<dbReference type="Pfam" id="PF00561">
    <property type="entry name" value="Abhydrolase_1"/>
    <property type="match status" value="1"/>
</dbReference>
<gene>
    <name evidence="5" type="ORF">BINO364_LOCUS9908</name>
</gene>
<dbReference type="PANTHER" id="PTHR43798:SF14">
    <property type="entry name" value="SERINE HYDROLASE-LIKE PROTEIN DDB_G0286239"/>
    <property type="match status" value="1"/>
</dbReference>
<protein>
    <recommendedName>
        <fullName evidence="4">AB hydrolase-1 domain-containing protein</fullName>
    </recommendedName>
</protein>
<proteinExistence type="inferred from homology"/>
<dbReference type="Proteomes" id="UP000838878">
    <property type="component" value="Chromosome 4"/>
</dbReference>
<dbReference type="AlphaFoldDB" id="A0A8J9UQ39"/>
<dbReference type="InterPro" id="IPR050266">
    <property type="entry name" value="AB_hydrolase_sf"/>
</dbReference>
<dbReference type="InterPro" id="IPR000073">
    <property type="entry name" value="AB_hydrolase_1"/>
</dbReference>
<evidence type="ECO:0000256" key="3">
    <source>
        <dbReference type="SAM" id="Phobius"/>
    </source>
</evidence>
<dbReference type="EMBL" id="OV170224">
    <property type="protein sequence ID" value="CAH0724158.1"/>
    <property type="molecule type" value="Genomic_DNA"/>
</dbReference>